<evidence type="ECO:0000313" key="5">
    <source>
        <dbReference type="EMBL" id="KAG7171474.1"/>
    </source>
</evidence>
<name>A0A8J5N1H8_HOMAM</name>
<feature type="domain" description="SET" evidence="4">
    <location>
        <begin position="25"/>
        <end position="127"/>
    </location>
</feature>
<evidence type="ECO:0000256" key="1">
    <source>
        <dbReference type="ARBA" id="ARBA00023015"/>
    </source>
</evidence>
<keyword evidence="1" id="KW-0805">Transcription regulation</keyword>
<reference evidence="5" key="1">
    <citation type="journal article" date="2021" name="Sci. Adv.">
        <title>The American lobster genome reveals insights on longevity, neural, and immune adaptations.</title>
        <authorList>
            <person name="Polinski J.M."/>
            <person name="Zimin A.V."/>
            <person name="Clark K.F."/>
            <person name="Kohn A.B."/>
            <person name="Sadowski N."/>
            <person name="Timp W."/>
            <person name="Ptitsyn A."/>
            <person name="Khanna P."/>
            <person name="Romanova D.Y."/>
            <person name="Williams P."/>
            <person name="Greenwood S.J."/>
            <person name="Moroz L.L."/>
            <person name="Walt D.R."/>
            <person name="Bodnar A.G."/>
        </authorList>
    </citation>
    <scope>NUCLEOTIDE SEQUENCE</scope>
    <source>
        <strain evidence="5">GMGI-L3</strain>
    </source>
</reference>
<dbReference type="Gene3D" id="2.170.270.10">
    <property type="entry name" value="SET domain"/>
    <property type="match status" value="1"/>
</dbReference>
<dbReference type="Proteomes" id="UP000747542">
    <property type="component" value="Unassembled WGS sequence"/>
</dbReference>
<accession>A0A8J5N1H8</accession>
<feature type="compositionally biased region" description="Polar residues" evidence="3">
    <location>
        <begin position="302"/>
        <end position="328"/>
    </location>
</feature>
<dbReference type="GO" id="GO:0008170">
    <property type="term" value="F:N-methyltransferase activity"/>
    <property type="evidence" value="ECO:0007669"/>
    <property type="project" value="UniProtKB-ARBA"/>
</dbReference>
<evidence type="ECO:0000313" key="6">
    <source>
        <dbReference type="Proteomes" id="UP000747542"/>
    </source>
</evidence>
<feature type="compositionally biased region" description="Low complexity" evidence="3">
    <location>
        <begin position="291"/>
        <end position="301"/>
    </location>
</feature>
<dbReference type="InterPro" id="IPR050331">
    <property type="entry name" value="Zinc_finger"/>
</dbReference>
<sequence length="482" mass="54297">MTLILDIPVPRDGRVEERARHTAPWPLFIAVSKIKGAGEGVWTSATLPQSLVFGPCEGHIIKKAKLATQYVWENDSADKSISNWVRYINCARNNKERNLFAMQIENEIFYITMCQIERDTELLTWYGETYGNHLGIKEKFFIQPMLKKPGIEGWCQECKISFTSKKLLFEHQLRCTKGTRMYLKNIKKTYAVPRPAPNTRSHCPKRKCKVVLESLPIEEYCMKKKLSNLIPKHGDVCLKKLQDHDVISQTSLRCDVCVTKSSNHCVENSKFYGDIYLQSVQHSLSSETTSDHSINLSSSSSQVMLTPNRSADQGVTPSSSFDQGITLNRPSNLGITPTRLSDWGFPHNRWCDDSDSSSSPAGLDIRHRSSCHQVVNSSWSSQEDVDPKWSSDEGAIPNSLEASVSNMRSYSQDIYNDCLSDDYVCPICSSDEDFALSCSSDEDVCHICSSDQDVDPNWSSDQDVGHNCSSDQDVNPNWSSDQ</sequence>
<dbReference type="GO" id="GO:0008757">
    <property type="term" value="F:S-adenosylmethionine-dependent methyltransferase activity"/>
    <property type="evidence" value="ECO:0007669"/>
    <property type="project" value="UniProtKB-ARBA"/>
</dbReference>
<feature type="compositionally biased region" description="Polar residues" evidence="3">
    <location>
        <begin position="457"/>
        <end position="482"/>
    </location>
</feature>
<gene>
    <name evidence="5" type="primary">PRDM9-L</name>
    <name evidence="5" type="ORF">Hamer_G018593</name>
</gene>
<protein>
    <submittedName>
        <fullName evidence="5">Histone-lysine N-methyltransferase PRDM9-like</fullName>
    </submittedName>
</protein>
<comment type="caution">
    <text evidence="5">The sequence shown here is derived from an EMBL/GenBank/DDBJ whole genome shotgun (WGS) entry which is preliminary data.</text>
</comment>
<dbReference type="GO" id="GO:0010468">
    <property type="term" value="P:regulation of gene expression"/>
    <property type="evidence" value="ECO:0007669"/>
    <property type="project" value="TreeGrafter"/>
</dbReference>
<proteinExistence type="predicted"/>
<organism evidence="5 6">
    <name type="scientific">Homarus americanus</name>
    <name type="common">American lobster</name>
    <dbReference type="NCBI Taxonomy" id="6706"/>
    <lineage>
        <taxon>Eukaryota</taxon>
        <taxon>Metazoa</taxon>
        <taxon>Ecdysozoa</taxon>
        <taxon>Arthropoda</taxon>
        <taxon>Crustacea</taxon>
        <taxon>Multicrustacea</taxon>
        <taxon>Malacostraca</taxon>
        <taxon>Eumalacostraca</taxon>
        <taxon>Eucarida</taxon>
        <taxon>Decapoda</taxon>
        <taxon>Pleocyemata</taxon>
        <taxon>Astacidea</taxon>
        <taxon>Nephropoidea</taxon>
        <taxon>Nephropidae</taxon>
        <taxon>Homarus</taxon>
    </lineage>
</organism>
<feature type="region of interest" description="Disordered" evidence="3">
    <location>
        <begin position="454"/>
        <end position="482"/>
    </location>
</feature>
<dbReference type="EMBL" id="JAHLQT010012106">
    <property type="protein sequence ID" value="KAG7171474.1"/>
    <property type="molecule type" value="Genomic_DNA"/>
</dbReference>
<dbReference type="PANTHER" id="PTHR16515">
    <property type="entry name" value="PR DOMAIN ZINC FINGER PROTEIN"/>
    <property type="match status" value="1"/>
</dbReference>
<evidence type="ECO:0000256" key="2">
    <source>
        <dbReference type="ARBA" id="ARBA00023163"/>
    </source>
</evidence>
<dbReference type="PROSITE" id="PS50280">
    <property type="entry name" value="SET"/>
    <property type="match status" value="1"/>
</dbReference>
<keyword evidence="2" id="KW-0804">Transcription</keyword>
<dbReference type="InterPro" id="IPR046341">
    <property type="entry name" value="SET_dom_sf"/>
</dbReference>
<dbReference type="InterPro" id="IPR001214">
    <property type="entry name" value="SET_dom"/>
</dbReference>
<dbReference type="GO" id="GO:0005634">
    <property type="term" value="C:nucleus"/>
    <property type="evidence" value="ECO:0007669"/>
    <property type="project" value="TreeGrafter"/>
</dbReference>
<dbReference type="AlphaFoldDB" id="A0A8J5N1H8"/>
<evidence type="ECO:0000259" key="4">
    <source>
        <dbReference type="PROSITE" id="PS50280"/>
    </source>
</evidence>
<dbReference type="Pfam" id="PF21549">
    <property type="entry name" value="PRDM2_PR"/>
    <property type="match status" value="1"/>
</dbReference>
<keyword evidence="6" id="KW-1185">Reference proteome</keyword>
<feature type="region of interest" description="Disordered" evidence="3">
    <location>
        <begin position="289"/>
        <end position="328"/>
    </location>
</feature>
<dbReference type="PANTHER" id="PTHR16515:SF35">
    <property type="entry name" value="FEZ FAMILY ZINC FINGER PROTEIN 2"/>
    <property type="match status" value="1"/>
</dbReference>
<dbReference type="GO" id="GO:0008276">
    <property type="term" value="F:protein methyltransferase activity"/>
    <property type="evidence" value="ECO:0007669"/>
    <property type="project" value="UniProtKB-ARBA"/>
</dbReference>
<evidence type="ECO:0000256" key="3">
    <source>
        <dbReference type="SAM" id="MobiDB-lite"/>
    </source>
</evidence>
<dbReference type="SUPFAM" id="SSF82199">
    <property type="entry name" value="SET domain"/>
    <property type="match status" value="1"/>
</dbReference>